<organism evidence="4 5">
    <name type="scientific">Sedimentibacter acidaminivorans</name>
    <dbReference type="NCBI Taxonomy" id="913099"/>
    <lineage>
        <taxon>Bacteria</taxon>
        <taxon>Bacillati</taxon>
        <taxon>Bacillota</taxon>
        <taxon>Tissierellia</taxon>
        <taxon>Sedimentibacter</taxon>
    </lineage>
</organism>
<dbReference type="NCBIfam" id="TIGR00103">
    <property type="entry name" value="DNA_YbaB_EbfC"/>
    <property type="match status" value="1"/>
</dbReference>
<sequence>MGMKGRKMPMGMPGGGNMNSMMKQVQKMQKQMEEVQGEIEQKEVEASAGGGAISVKVTGKKSLVELKIDPEVVDKDDVEMLEDMIVAAINEAFRKADEMMESEMKKVTGGVNIPGLF</sequence>
<dbReference type="GO" id="GO:0003677">
    <property type="term" value="F:DNA binding"/>
    <property type="evidence" value="ECO:0007669"/>
    <property type="project" value="UniProtKB-KW"/>
</dbReference>
<proteinExistence type="inferred from homology"/>
<gene>
    <name evidence="4" type="ORF">J2Z76_002376</name>
</gene>
<keyword evidence="2" id="KW-0963">Cytoplasm</keyword>
<keyword evidence="5" id="KW-1185">Reference proteome</keyword>
<dbReference type="EMBL" id="JAGGKS010000007">
    <property type="protein sequence ID" value="MBP1926507.1"/>
    <property type="molecule type" value="Genomic_DNA"/>
</dbReference>
<dbReference type="Proteomes" id="UP001519342">
    <property type="component" value="Unassembled WGS sequence"/>
</dbReference>
<evidence type="ECO:0000313" key="4">
    <source>
        <dbReference type="EMBL" id="MBP1926507.1"/>
    </source>
</evidence>
<dbReference type="SUPFAM" id="SSF82607">
    <property type="entry name" value="YbaB-like"/>
    <property type="match status" value="1"/>
</dbReference>
<evidence type="ECO:0000256" key="3">
    <source>
        <dbReference type="SAM" id="MobiDB-lite"/>
    </source>
</evidence>
<dbReference type="PANTHER" id="PTHR33449:SF1">
    <property type="entry name" value="NUCLEOID-ASSOCIATED PROTEIN YBAB"/>
    <property type="match status" value="1"/>
</dbReference>
<dbReference type="InterPro" id="IPR004401">
    <property type="entry name" value="YbaB/EbfC"/>
</dbReference>
<comment type="similarity">
    <text evidence="2">Belongs to the YbaB/EbfC family.</text>
</comment>
<dbReference type="HAMAP" id="MF_00274">
    <property type="entry name" value="DNA_YbaB_EbfC"/>
    <property type="match status" value="1"/>
</dbReference>
<feature type="compositionally biased region" description="Low complexity" evidence="3">
    <location>
        <begin position="18"/>
        <end position="29"/>
    </location>
</feature>
<dbReference type="Gene3D" id="3.30.1310.10">
    <property type="entry name" value="Nucleoid-associated protein YbaB-like domain"/>
    <property type="match status" value="1"/>
</dbReference>
<protein>
    <recommendedName>
        <fullName evidence="2">Nucleoid-associated protein J2Z76_002376</fullName>
    </recommendedName>
</protein>
<feature type="region of interest" description="Disordered" evidence="3">
    <location>
        <begin position="1"/>
        <end position="47"/>
    </location>
</feature>
<keyword evidence="1 2" id="KW-0238">DNA-binding</keyword>
<evidence type="ECO:0000313" key="5">
    <source>
        <dbReference type="Proteomes" id="UP001519342"/>
    </source>
</evidence>
<dbReference type="PANTHER" id="PTHR33449">
    <property type="entry name" value="NUCLEOID-ASSOCIATED PROTEIN YBAB"/>
    <property type="match status" value="1"/>
</dbReference>
<name>A0ABS4GFT2_9FIRM</name>
<accession>A0ABS4GFT2</accession>
<evidence type="ECO:0000256" key="2">
    <source>
        <dbReference type="HAMAP-Rule" id="MF_00274"/>
    </source>
</evidence>
<comment type="subunit">
    <text evidence="2">Homodimer.</text>
</comment>
<comment type="function">
    <text evidence="2">Binds to DNA and alters its conformation. May be involved in regulation of gene expression, nucleoid organization and DNA protection.</text>
</comment>
<dbReference type="PIRSF" id="PIRSF004555">
    <property type="entry name" value="UCP004555"/>
    <property type="match status" value="1"/>
</dbReference>
<reference evidence="4 5" key="1">
    <citation type="submission" date="2021-03" db="EMBL/GenBank/DDBJ databases">
        <title>Genomic Encyclopedia of Type Strains, Phase IV (KMG-IV): sequencing the most valuable type-strain genomes for metagenomic binning, comparative biology and taxonomic classification.</title>
        <authorList>
            <person name="Goeker M."/>
        </authorList>
    </citation>
    <scope>NUCLEOTIDE SEQUENCE [LARGE SCALE GENOMIC DNA]</scope>
    <source>
        <strain evidence="4 5">DSM 24004</strain>
    </source>
</reference>
<dbReference type="Pfam" id="PF02575">
    <property type="entry name" value="YbaB_DNA_bd"/>
    <property type="match status" value="1"/>
</dbReference>
<evidence type="ECO:0000256" key="1">
    <source>
        <dbReference type="ARBA" id="ARBA00023125"/>
    </source>
</evidence>
<comment type="subcellular location">
    <subcellularLocation>
        <location evidence="2">Cytoplasm</location>
        <location evidence="2">Nucleoid</location>
    </subcellularLocation>
</comment>
<comment type="caution">
    <text evidence="4">The sequence shown here is derived from an EMBL/GenBank/DDBJ whole genome shotgun (WGS) entry which is preliminary data.</text>
</comment>
<dbReference type="InterPro" id="IPR036894">
    <property type="entry name" value="YbaB-like_sf"/>
</dbReference>